<gene>
    <name evidence="2" type="ORF">scyTo_0021262</name>
</gene>
<protein>
    <recommendedName>
        <fullName evidence="1">Death domain-containing protein</fullName>
    </recommendedName>
</protein>
<dbReference type="GO" id="GO:0005886">
    <property type="term" value="C:plasma membrane"/>
    <property type="evidence" value="ECO:0007669"/>
    <property type="project" value="TreeGrafter"/>
</dbReference>
<dbReference type="PANTHER" id="PTHR47220">
    <property type="entry name" value="TUMOR NECROSIS FACTOR RECEPTOR SUPERFAMILY MEMBER 25"/>
    <property type="match status" value="1"/>
</dbReference>
<keyword evidence="3" id="KW-1185">Reference proteome</keyword>
<dbReference type="STRING" id="75743.A0A401Q0X8"/>
<dbReference type="GO" id="GO:0007165">
    <property type="term" value="P:signal transduction"/>
    <property type="evidence" value="ECO:0007669"/>
    <property type="project" value="InterPro"/>
</dbReference>
<dbReference type="InterPro" id="IPR000488">
    <property type="entry name" value="Death_dom"/>
</dbReference>
<dbReference type="InterPro" id="IPR022329">
    <property type="entry name" value="TNFR_25"/>
</dbReference>
<proteinExistence type="predicted"/>
<dbReference type="PROSITE" id="PS50017">
    <property type="entry name" value="DEATH_DOMAIN"/>
    <property type="match status" value="1"/>
</dbReference>
<dbReference type="OrthoDB" id="9940478at2759"/>
<dbReference type="SMART" id="SM00005">
    <property type="entry name" value="DEATH"/>
    <property type="match status" value="1"/>
</dbReference>
<comment type="caution">
    <text evidence="2">The sequence shown here is derived from an EMBL/GenBank/DDBJ whole genome shotgun (WGS) entry which is preliminary data.</text>
</comment>
<dbReference type="SUPFAM" id="SSF47986">
    <property type="entry name" value="DEATH domain"/>
    <property type="match status" value="1"/>
</dbReference>
<sequence>MSASVKAAPCAIKISRYLFVAAPLPITLCVGAIRTSTRNVTFPTVRVSTVRSAPNAATDRSSKCVRTCPILNVEGVRRDITSMVASANPVQTPEEDKKIKNEDKTLPFEIPALDVKSDVIVEVLTQPLANSNIYGTSPQTTLLQHETRATSLEGKTLYEIINLVPVRRWKELMRVLQLRDCDIERIEMDVAQSRDQQYEMLRQWSQQCTASMESVYQALETMNLSGIVEELQIKLLNNANSLH</sequence>
<feature type="domain" description="Death" evidence="1">
    <location>
        <begin position="154"/>
        <end position="235"/>
    </location>
</feature>
<dbReference type="Gene3D" id="1.10.533.10">
    <property type="entry name" value="Death Domain, Fas"/>
    <property type="match status" value="1"/>
</dbReference>
<evidence type="ECO:0000313" key="3">
    <source>
        <dbReference type="Proteomes" id="UP000288216"/>
    </source>
</evidence>
<accession>A0A401Q0X8</accession>
<dbReference type="EMBL" id="BFAA01018519">
    <property type="protein sequence ID" value="GCB79042.1"/>
    <property type="molecule type" value="Genomic_DNA"/>
</dbReference>
<reference evidence="2 3" key="1">
    <citation type="journal article" date="2018" name="Nat. Ecol. Evol.">
        <title>Shark genomes provide insights into elasmobranch evolution and the origin of vertebrates.</title>
        <authorList>
            <person name="Hara Y"/>
            <person name="Yamaguchi K"/>
            <person name="Onimaru K"/>
            <person name="Kadota M"/>
            <person name="Koyanagi M"/>
            <person name="Keeley SD"/>
            <person name="Tatsumi K"/>
            <person name="Tanaka K"/>
            <person name="Motone F"/>
            <person name="Kageyama Y"/>
            <person name="Nozu R"/>
            <person name="Adachi N"/>
            <person name="Nishimura O"/>
            <person name="Nakagawa R"/>
            <person name="Tanegashima C"/>
            <person name="Kiyatake I"/>
            <person name="Matsumoto R"/>
            <person name="Murakumo K"/>
            <person name="Nishida K"/>
            <person name="Terakita A"/>
            <person name="Kuratani S"/>
            <person name="Sato K"/>
            <person name="Hyodo S Kuraku.S."/>
        </authorList>
    </citation>
    <scope>NUCLEOTIDE SEQUENCE [LARGE SCALE GENOMIC DNA]</scope>
</reference>
<dbReference type="Pfam" id="PF00531">
    <property type="entry name" value="Death"/>
    <property type="match status" value="1"/>
</dbReference>
<name>A0A401Q0X8_SCYTO</name>
<evidence type="ECO:0000259" key="1">
    <source>
        <dbReference type="PROSITE" id="PS50017"/>
    </source>
</evidence>
<dbReference type="InterPro" id="IPR011029">
    <property type="entry name" value="DEATH-like_dom_sf"/>
</dbReference>
<evidence type="ECO:0000313" key="2">
    <source>
        <dbReference type="EMBL" id="GCB79042.1"/>
    </source>
</evidence>
<dbReference type="Proteomes" id="UP000288216">
    <property type="component" value="Unassembled WGS sequence"/>
</dbReference>
<dbReference type="PANTHER" id="PTHR47220:SF1">
    <property type="entry name" value="TUMOR NECROSIS FACTOR RECEPTOR SUPERFAMILY MEMBER 25"/>
    <property type="match status" value="1"/>
</dbReference>
<organism evidence="2 3">
    <name type="scientific">Scyliorhinus torazame</name>
    <name type="common">Cloudy catshark</name>
    <name type="synonym">Catulus torazame</name>
    <dbReference type="NCBI Taxonomy" id="75743"/>
    <lineage>
        <taxon>Eukaryota</taxon>
        <taxon>Metazoa</taxon>
        <taxon>Chordata</taxon>
        <taxon>Craniata</taxon>
        <taxon>Vertebrata</taxon>
        <taxon>Chondrichthyes</taxon>
        <taxon>Elasmobranchii</taxon>
        <taxon>Galeomorphii</taxon>
        <taxon>Galeoidea</taxon>
        <taxon>Carcharhiniformes</taxon>
        <taxon>Scyliorhinidae</taxon>
        <taxon>Scyliorhinus</taxon>
    </lineage>
</organism>
<dbReference type="AlphaFoldDB" id="A0A401Q0X8"/>